<keyword evidence="2" id="KW-1185">Reference proteome</keyword>
<protein>
    <submittedName>
        <fullName evidence="1">Uncharacterized protein</fullName>
    </submittedName>
</protein>
<evidence type="ECO:0000313" key="1">
    <source>
        <dbReference type="EMBL" id="RQG92061.1"/>
    </source>
</evidence>
<evidence type="ECO:0000313" key="2">
    <source>
        <dbReference type="Proteomes" id="UP000282323"/>
    </source>
</evidence>
<comment type="caution">
    <text evidence="1">The sequence shown here is derived from an EMBL/GenBank/DDBJ whole genome shotgun (WGS) entry which is preliminary data.</text>
</comment>
<reference evidence="1 2" key="1">
    <citation type="submission" date="2018-10" db="EMBL/GenBank/DDBJ databases">
        <title>Natrarchaeobius chitinivorans gen. nov., sp. nov., and Natrarchaeobius haloalkaliphilus sp. nov., alkaliphilic, chitin-utilizing haloarchaea from hypersaline alkaline lakes.</title>
        <authorList>
            <person name="Sorokin D.Y."/>
            <person name="Elcheninov A.G."/>
            <person name="Kostrikina N.A."/>
            <person name="Bale N.J."/>
            <person name="Sinninghe Damste J.S."/>
            <person name="Khijniak T.V."/>
            <person name="Kublanov I.V."/>
            <person name="Toshchakov S.V."/>
        </authorList>
    </citation>
    <scope>NUCLEOTIDE SEQUENCE [LARGE SCALE GENOMIC DNA]</scope>
    <source>
        <strain evidence="1 2">AArcht4T</strain>
    </source>
</reference>
<proteinExistence type="predicted"/>
<dbReference type="EMBL" id="REGA01000018">
    <property type="protein sequence ID" value="RQG92061.1"/>
    <property type="molecule type" value="Genomic_DNA"/>
</dbReference>
<dbReference type="InterPro" id="IPR027417">
    <property type="entry name" value="P-loop_NTPase"/>
</dbReference>
<dbReference type="Proteomes" id="UP000282323">
    <property type="component" value="Unassembled WGS sequence"/>
</dbReference>
<name>A0A3N6M9G0_NATCH</name>
<organism evidence="1 2">
    <name type="scientific">Natrarchaeobius chitinivorans</name>
    <dbReference type="NCBI Taxonomy" id="1679083"/>
    <lineage>
        <taxon>Archaea</taxon>
        <taxon>Methanobacteriati</taxon>
        <taxon>Methanobacteriota</taxon>
        <taxon>Stenosarchaea group</taxon>
        <taxon>Halobacteria</taxon>
        <taxon>Halobacteriales</taxon>
        <taxon>Natrialbaceae</taxon>
        <taxon>Natrarchaeobius</taxon>
    </lineage>
</organism>
<dbReference type="Gene3D" id="3.40.50.300">
    <property type="entry name" value="P-loop containing nucleotide triphosphate hydrolases"/>
    <property type="match status" value="1"/>
</dbReference>
<dbReference type="AlphaFoldDB" id="A0A3N6M9G0"/>
<dbReference type="RefSeq" id="WP_124196882.1">
    <property type="nucleotide sequence ID" value="NZ_REGA01000018.1"/>
</dbReference>
<dbReference type="OrthoDB" id="195711at2157"/>
<sequence>MDAYVEFMGPYGAGKTTVHDRSEFPRTLSINDVSSRHHLAQRHIRADAPKPVAFLYGVLPGRFGRYVSDEIVMHRFTYHAFKRFVQDFPDYLDTFSRGLDYAENEPDGAFVRLYETAGLYQLGRENVFPNETLSVDRGFIQLLSTLQWYSGIDFSKTFSREFLSTVPLPDLVFYIDAPVEVCLERQSTRNSVAVDKEWVSNHRDSQVKISTICETLADILREEGVQVIKIQNEDISNTVRKVQSELETFQ</sequence>
<gene>
    <name evidence="1" type="ORF">EA473_17530</name>
</gene>
<dbReference type="SUPFAM" id="SSF52540">
    <property type="entry name" value="P-loop containing nucleoside triphosphate hydrolases"/>
    <property type="match status" value="1"/>
</dbReference>
<accession>A0A3N6M9G0</accession>